<dbReference type="PROSITE" id="PS51118">
    <property type="entry name" value="HTH_HXLR"/>
    <property type="match status" value="1"/>
</dbReference>
<dbReference type="EMBL" id="FPJG01000006">
    <property type="protein sequence ID" value="SFW91820.1"/>
    <property type="molecule type" value="Genomic_DNA"/>
</dbReference>
<dbReference type="STRING" id="546364.SAMN04489730_8185"/>
<organism evidence="5 6">
    <name type="scientific">Amycolatopsis australiensis</name>
    <dbReference type="NCBI Taxonomy" id="546364"/>
    <lineage>
        <taxon>Bacteria</taxon>
        <taxon>Bacillati</taxon>
        <taxon>Actinomycetota</taxon>
        <taxon>Actinomycetes</taxon>
        <taxon>Pseudonocardiales</taxon>
        <taxon>Pseudonocardiaceae</taxon>
        <taxon>Amycolatopsis</taxon>
    </lineage>
</organism>
<feature type="domain" description="HTH hxlR-type" evidence="4">
    <location>
        <begin position="11"/>
        <end position="109"/>
    </location>
</feature>
<keyword evidence="3" id="KW-0804">Transcription</keyword>
<dbReference type="Proteomes" id="UP000182740">
    <property type="component" value="Unassembled WGS sequence"/>
</dbReference>
<dbReference type="Pfam" id="PF02036">
    <property type="entry name" value="SCP2"/>
    <property type="match status" value="1"/>
</dbReference>
<keyword evidence="2 5" id="KW-0238">DNA-binding</keyword>
<evidence type="ECO:0000313" key="6">
    <source>
        <dbReference type="Proteomes" id="UP000182740"/>
    </source>
</evidence>
<dbReference type="Gene3D" id="1.10.10.10">
    <property type="entry name" value="Winged helix-like DNA-binding domain superfamily/Winged helix DNA-binding domain"/>
    <property type="match status" value="1"/>
</dbReference>
<keyword evidence="6" id="KW-1185">Reference proteome</keyword>
<evidence type="ECO:0000313" key="5">
    <source>
        <dbReference type="EMBL" id="SFW91820.1"/>
    </source>
</evidence>
<dbReference type="SUPFAM" id="SSF55718">
    <property type="entry name" value="SCP-like"/>
    <property type="match status" value="1"/>
</dbReference>
<dbReference type="InterPro" id="IPR036390">
    <property type="entry name" value="WH_DNA-bd_sf"/>
</dbReference>
<dbReference type="Pfam" id="PF01638">
    <property type="entry name" value="HxlR"/>
    <property type="match status" value="1"/>
</dbReference>
<gene>
    <name evidence="5" type="ORF">SAMN04489730_8185</name>
</gene>
<reference evidence="6" key="1">
    <citation type="submission" date="2016-11" db="EMBL/GenBank/DDBJ databases">
        <authorList>
            <person name="Varghese N."/>
            <person name="Submissions S."/>
        </authorList>
    </citation>
    <scope>NUCLEOTIDE SEQUENCE [LARGE SCALE GENOMIC DNA]</scope>
    <source>
        <strain evidence="6">DSM 44671</strain>
    </source>
</reference>
<dbReference type="InterPro" id="IPR036527">
    <property type="entry name" value="SCP2_sterol-bd_dom_sf"/>
</dbReference>
<evidence type="ECO:0000256" key="2">
    <source>
        <dbReference type="ARBA" id="ARBA00023125"/>
    </source>
</evidence>
<dbReference type="PANTHER" id="PTHR33204:SF18">
    <property type="entry name" value="TRANSCRIPTIONAL REGULATORY PROTEIN"/>
    <property type="match status" value="1"/>
</dbReference>
<name>A0A1K1T5L2_9PSEU</name>
<accession>A0A1K1T5L2</accession>
<dbReference type="RefSeq" id="WP_072481247.1">
    <property type="nucleotide sequence ID" value="NZ_FPJG01000006.1"/>
</dbReference>
<dbReference type="InterPro" id="IPR002577">
    <property type="entry name" value="HTH_HxlR"/>
</dbReference>
<dbReference type="OrthoDB" id="9792527at2"/>
<keyword evidence="1" id="KW-0805">Transcription regulation</keyword>
<proteinExistence type="predicted"/>
<evidence type="ECO:0000256" key="3">
    <source>
        <dbReference type="ARBA" id="ARBA00023163"/>
    </source>
</evidence>
<dbReference type="InterPro" id="IPR003033">
    <property type="entry name" value="SCP2_sterol-bd_dom"/>
</dbReference>
<dbReference type="SUPFAM" id="SSF46785">
    <property type="entry name" value="Winged helix' DNA-binding domain"/>
    <property type="match status" value="1"/>
</dbReference>
<dbReference type="Gene3D" id="3.30.1050.10">
    <property type="entry name" value="SCP2 sterol-binding domain"/>
    <property type="match status" value="1"/>
</dbReference>
<evidence type="ECO:0000256" key="1">
    <source>
        <dbReference type="ARBA" id="ARBA00023015"/>
    </source>
</evidence>
<dbReference type="InterPro" id="IPR036388">
    <property type="entry name" value="WH-like_DNA-bd_sf"/>
</dbReference>
<dbReference type="AlphaFoldDB" id="A0A1K1T5L2"/>
<sequence length="210" mass="22887">MPTSRSYGDACTIARALDVVGERWALLVVRELLLGPQRFSDVRRALPGASSNLVTDRLRELTGHGVVTRRKLPPPAASTVYELTEWGRELEPVVLALGAWGSRLSLPPSAHLGTTSTLLFLRGFARPRSAACFHVELDSRVWTVRAEPGRLTVEPGEPAAPDATIRTDPPTLNALLEVPSDLDAAIADGRMRIEGDRKAVRRLLRETLSA</sequence>
<evidence type="ECO:0000259" key="4">
    <source>
        <dbReference type="PROSITE" id="PS51118"/>
    </source>
</evidence>
<protein>
    <submittedName>
        <fullName evidence="5">DNA-binding transcriptional regulator, HxlR family</fullName>
    </submittedName>
</protein>
<dbReference type="PANTHER" id="PTHR33204">
    <property type="entry name" value="TRANSCRIPTIONAL REGULATOR, MARR FAMILY"/>
    <property type="match status" value="1"/>
</dbReference>
<dbReference type="GO" id="GO:0003677">
    <property type="term" value="F:DNA binding"/>
    <property type="evidence" value="ECO:0007669"/>
    <property type="project" value="UniProtKB-KW"/>
</dbReference>